<keyword evidence="4" id="KW-1015">Disulfide bond</keyword>
<dbReference type="PROSITE" id="PS00573">
    <property type="entry name" value="PYRIDINE_REDOX_2"/>
    <property type="match status" value="1"/>
</dbReference>
<protein>
    <submittedName>
        <fullName evidence="7">Thioredoxin-disulfide reductase</fullName>
    </submittedName>
</protein>
<dbReference type="KEGG" id="fsa:C5Q98_04350"/>
<name>A0A2S0KN94_9FIRM</name>
<keyword evidence="3" id="KW-0560">Oxidoreductase</keyword>
<keyword evidence="5" id="KW-0676">Redox-active center</keyword>
<dbReference type="PRINTS" id="PR00368">
    <property type="entry name" value="FADPNR"/>
</dbReference>
<evidence type="ECO:0000256" key="2">
    <source>
        <dbReference type="ARBA" id="ARBA00022827"/>
    </source>
</evidence>
<dbReference type="RefSeq" id="WP_106012451.1">
    <property type="nucleotide sequence ID" value="NZ_CP027226.1"/>
</dbReference>
<evidence type="ECO:0000313" key="8">
    <source>
        <dbReference type="Proteomes" id="UP000237947"/>
    </source>
</evidence>
<dbReference type="PANTHER" id="PTHR48105">
    <property type="entry name" value="THIOREDOXIN REDUCTASE 1-RELATED-RELATED"/>
    <property type="match status" value="1"/>
</dbReference>
<keyword evidence="1" id="KW-0285">Flavoprotein</keyword>
<feature type="domain" description="FAD/NAD(P)-binding" evidence="6">
    <location>
        <begin position="13"/>
        <end position="301"/>
    </location>
</feature>
<proteinExistence type="predicted"/>
<dbReference type="InterPro" id="IPR023753">
    <property type="entry name" value="FAD/NAD-binding_dom"/>
</dbReference>
<keyword evidence="2" id="KW-0274">FAD</keyword>
<dbReference type="EMBL" id="CP027226">
    <property type="protein sequence ID" value="AVM42493.1"/>
    <property type="molecule type" value="Genomic_DNA"/>
</dbReference>
<accession>A0A2S0KN94</accession>
<evidence type="ECO:0000313" key="7">
    <source>
        <dbReference type="EMBL" id="AVM42493.1"/>
    </source>
</evidence>
<gene>
    <name evidence="7" type="ORF">C5Q98_04350</name>
</gene>
<evidence type="ECO:0000256" key="4">
    <source>
        <dbReference type="ARBA" id="ARBA00023157"/>
    </source>
</evidence>
<dbReference type="Gene3D" id="3.50.50.60">
    <property type="entry name" value="FAD/NAD(P)-binding domain"/>
    <property type="match status" value="2"/>
</dbReference>
<evidence type="ECO:0000256" key="5">
    <source>
        <dbReference type="ARBA" id="ARBA00023284"/>
    </source>
</evidence>
<dbReference type="PRINTS" id="PR00469">
    <property type="entry name" value="PNDRDTASEII"/>
</dbReference>
<dbReference type="Pfam" id="PF07992">
    <property type="entry name" value="Pyr_redox_2"/>
    <property type="match status" value="1"/>
</dbReference>
<sequence>MFEFKKEKVEQIYDLIIIGSGPAGMTAAVYASRNGLKVAILDMTPGGKLNETSEIENWPGDTMIMGPDLAQRMAAHSTQFGAEFIFGQAEKIEDLGKYKQVETFDKILQAKSILIATGTVERKLGIPGEQEYYGNGVSYCAVCDAAFFKGEDVVVIGGGNSAYEAAEYLSRFAKNVYQVLRRDVIRASQIVVNRVEKRDNIKTMFSYSPIEIKGTDGKVSSVLFVNNKDKEADPIEIEASAIFPAIGILPNTDFIKNLDILDEDNYVIVDEKMRTPIKGIYAAGDVIAKELRQIVTATNDGSIAGENIADYILNDFDDEN</sequence>
<dbReference type="InterPro" id="IPR036188">
    <property type="entry name" value="FAD/NAD-bd_sf"/>
</dbReference>
<dbReference type="AlphaFoldDB" id="A0A2S0KN94"/>
<reference evidence="8" key="1">
    <citation type="submission" date="2018-02" db="EMBL/GenBank/DDBJ databases">
        <authorList>
            <person name="Holder M.E."/>
            <person name="Ajami N.J."/>
            <person name="Petrosino J.F."/>
        </authorList>
    </citation>
    <scope>NUCLEOTIDE SEQUENCE [LARGE SCALE GENOMIC DNA]</scope>
    <source>
        <strain evidence="8">CCUG 47711</strain>
    </source>
</reference>
<keyword evidence="8" id="KW-1185">Reference proteome</keyword>
<dbReference type="InterPro" id="IPR008255">
    <property type="entry name" value="Pyr_nucl-diS_OxRdtase_2_AS"/>
</dbReference>
<dbReference type="SUPFAM" id="SSF51905">
    <property type="entry name" value="FAD/NAD(P)-binding domain"/>
    <property type="match status" value="1"/>
</dbReference>
<evidence type="ECO:0000256" key="1">
    <source>
        <dbReference type="ARBA" id="ARBA00022630"/>
    </source>
</evidence>
<dbReference type="InterPro" id="IPR050097">
    <property type="entry name" value="Ferredoxin-NADP_redctase_2"/>
</dbReference>
<dbReference type="Proteomes" id="UP000237947">
    <property type="component" value="Chromosome"/>
</dbReference>
<evidence type="ECO:0000259" key="6">
    <source>
        <dbReference type="Pfam" id="PF07992"/>
    </source>
</evidence>
<dbReference type="OrthoDB" id="9806179at2"/>
<evidence type="ECO:0000256" key="3">
    <source>
        <dbReference type="ARBA" id="ARBA00023002"/>
    </source>
</evidence>
<dbReference type="GO" id="GO:0016668">
    <property type="term" value="F:oxidoreductase activity, acting on a sulfur group of donors, NAD(P) as acceptor"/>
    <property type="evidence" value="ECO:0007669"/>
    <property type="project" value="UniProtKB-ARBA"/>
</dbReference>
<organism evidence="7 8">
    <name type="scientific">Fastidiosipila sanguinis</name>
    <dbReference type="NCBI Taxonomy" id="236753"/>
    <lineage>
        <taxon>Bacteria</taxon>
        <taxon>Bacillati</taxon>
        <taxon>Bacillota</taxon>
        <taxon>Clostridia</taxon>
        <taxon>Eubacteriales</taxon>
        <taxon>Oscillospiraceae</taxon>
        <taxon>Fastidiosipila</taxon>
    </lineage>
</organism>